<dbReference type="Pfam" id="PF23622">
    <property type="entry name" value="LRR_At1g61320_AtMIF1"/>
    <property type="match status" value="1"/>
</dbReference>
<evidence type="ECO:0000259" key="2">
    <source>
        <dbReference type="Pfam" id="PF23622"/>
    </source>
</evidence>
<dbReference type="InterPro" id="IPR053772">
    <property type="entry name" value="At1g61320/At1g61330-like"/>
</dbReference>
<dbReference type="EnsemblPlants" id="ONIVA06G02970.5">
    <property type="protein sequence ID" value="ONIVA06G02970.5"/>
    <property type="gene ID" value="ONIVA06G02970"/>
</dbReference>
<dbReference type="Gramene" id="ONIVA06G02970.5">
    <property type="protein sequence ID" value="ONIVA06G02970.5"/>
    <property type="gene ID" value="ONIVA06G02970"/>
</dbReference>
<dbReference type="Proteomes" id="UP000006591">
    <property type="component" value="Chromosome 6"/>
</dbReference>
<proteinExistence type="predicted"/>
<reference evidence="3" key="2">
    <citation type="submission" date="2018-04" db="EMBL/GenBank/DDBJ databases">
        <title>OnivRS2 (Oryza nivara Reference Sequence Version 2).</title>
        <authorList>
            <person name="Zhang J."/>
            <person name="Kudrna D."/>
            <person name="Lee S."/>
            <person name="Talag J."/>
            <person name="Rajasekar S."/>
            <person name="Welchert J."/>
            <person name="Hsing Y.-I."/>
            <person name="Wing R.A."/>
        </authorList>
    </citation>
    <scope>NUCLEOTIDE SEQUENCE [LARGE SCALE GENOMIC DNA]</scope>
    <source>
        <strain evidence="3">SL10</strain>
    </source>
</reference>
<dbReference type="PANTHER" id="PTHR34145">
    <property type="entry name" value="OS02G0105600 PROTEIN"/>
    <property type="match status" value="1"/>
</dbReference>
<evidence type="ECO:0000313" key="4">
    <source>
        <dbReference type="Proteomes" id="UP000006591"/>
    </source>
</evidence>
<feature type="domain" description="At1g61320/AtMIF1 LRR" evidence="2">
    <location>
        <begin position="172"/>
        <end position="271"/>
    </location>
</feature>
<feature type="region of interest" description="Disordered" evidence="1">
    <location>
        <begin position="115"/>
        <end position="146"/>
    </location>
</feature>
<keyword evidence="4" id="KW-1185">Reference proteome</keyword>
<dbReference type="PANTHER" id="PTHR34145:SF43">
    <property type="entry name" value="F-BOX DOMAIN PROTEIN"/>
    <property type="match status" value="1"/>
</dbReference>
<dbReference type="InterPro" id="IPR055357">
    <property type="entry name" value="LRR_At1g61320_AtMIF1"/>
</dbReference>
<dbReference type="AlphaFoldDB" id="A0A0E0HKN4"/>
<evidence type="ECO:0000256" key="1">
    <source>
        <dbReference type="SAM" id="MobiDB-lite"/>
    </source>
</evidence>
<sequence>MGHDTPIDNAASYRRALAMLNLYSWLNLVLRFLTWDLARSVQLDIRVALNSGEIMEMINERVLQVVVKMKWYSETPVDANCNLIDPIGRDAEVLPGVERVTSVAGEAVAEEARQAEERTLGDGTQLLHPTPAEVPTGDDERPAERDPLTTMGMLDLMRLMSIQRQRDQERRRRQAQAPPRDLRSIREEKHHNLKSVTVTSFISVKSLVELTCHILESTASLECLTLDASQTGFRCDTPGSKISKCPPLDRDIIMEGHRGVLAIRRYIQPRVEF</sequence>
<name>A0A0E0HKN4_ORYNI</name>
<accession>A0A0E0HKN4</accession>
<reference evidence="3" key="1">
    <citation type="submission" date="2015-04" db="UniProtKB">
        <authorList>
            <consortium name="EnsemblPlants"/>
        </authorList>
    </citation>
    <scope>IDENTIFICATION</scope>
    <source>
        <strain evidence="3">SL10</strain>
    </source>
</reference>
<feature type="region of interest" description="Disordered" evidence="1">
    <location>
        <begin position="164"/>
        <end position="188"/>
    </location>
</feature>
<organism evidence="3">
    <name type="scientific">Oryza nivara</name>
    <name type="common">Indian wild rice</name>
    <name type="synonym">Oryza sativa f. spontanea</name>
    <dbReference type="NCBI Taxonomy" id="4536"/>
    <lineage>
        <taxon>Eukaryota</taxon>
        <taxon>Viridiplantae</taxon>
        <taxon>Streptophyta</taxon>
        <taxon>Embryophyta</taxon>
        <taxon>Tracheophyta</taxon>
        <taxon>Spermatophyta</taxon>
        <taxon>Magnoliopsida</taxon>
        <taxon>Liliopsida</taxon>
        <taxon>Poales</taxon>
        <taxon>Poaceae</taxon>
        <taxon>BOP clade</taxon>
        <taxon>Oryzoideae</taxon>
        <taxon>Oryzeae</taxon>
        <taxon>Oryzinae</taxon>
        <taxon>Oryza</taxon>
    </lineage>
</organism>
<protein>
    <recommendedName>
        <fullName evidence="2">At1g61320/AtMIF1 LRR domain-containing protein</fullName>
    </recommendedName>
</protein>
<evidence type="ECO:0000313" key="3">
    <source>
        <dbReference type="EnsemblPlants" id="ONIVA06G02970.5"/>
    </source>
</evidence>
<dbReference type="HOGENOM" id="CLU_1020772_0_0_1"/>